<sequence length="274" mass="28550">MTLEIGTILPTSTPDPARPILGDVRASARFAEQVGLDSVWSTDHLVASAPILDSTVVLATAAAVTDRVRIGYSVMLLALRPAAWAAKQIATLQYVSGDRLILGVGTGNPAHGDVGWRAAGAPFAERGRRTDEALRVLPDLVAGRPTTLPDGTAVTLAPGASMPPVLVAGGGAAARRRAAAYAEGWVTIGLEPDQVRASKAELASLAEGYGRRPPTVTIVAPQLATDPGYAADQLAAYADAGVERVILAPSGAEWRADYEFAAKIKEQLKTQLTR</sequence>
<evidence type="ECO:0000313" key="7">
    <source>
        <dbReference type="Proteomes" id="UP000702209"/>
    </source>
</evidence>
<dbReference type="PANTHER" id="PTHR42847:SF4">
    <property type="entry name" value="ALKANESULFONATE MONOOXYGENASE-RELATED"/>
    <property type="match status" value="1"/>
</dbReference>
<evidence type="ECO:0000256" key="3">
    <source>
        <dbReference type="ARBA" id="ARBA00023002"/>
    </source>
</evidence>
<gene>
    <name evidence="6" type="ORF">IU459_26775</name>
</gene>
<keyword evidence="4" id="KW-0503">Monooxygenase</keyword>
<reference evidence="6 7" key="1">
    <citation type="submission" date="2020-10" db="EMBL/GenBank/DDBJ databases">
        <title>Identification of Nocardia species via Next-generation sequencing and recognition of intraspecies genetic diversity.</title>
        <authorList>
            <person name="Li P."/>
            <person name="Li P."/>
            <person name="Lu B."/>
        </authorList>
    </citation>
    <scope>NUCLEOTIDE SEQUENCE [LARGE SCALE GENOMIC DNA]</scope>
    <source>
        <strain evidence="6 7">BJ06-0157</strain>
    </source>
</reference>
<keyword evidence="7" id="KW-1185">Reference proteome</keyword>
<dbReference type="RefSeq" id="WP_195132342.1">
    <property type="nucleotide sequence ID" value="NZ_JADLQX010000023.1"/>
</dbReference>
<feature type="domain" description="Luciferase-like" evidence="5">
    <location>
        <begin position="14"/>
        <end position="234"/>
    </location>
</feature>
<dbReference type="Gene3D" id="3.20.20.30">
    <property type="entry name" value="Luciferase-like domain"/>
    <property type="match status" value="1"/>
</dbReference>
<keyword evidence="1" id="KW-0285">Flavoprotein</keyword>
<accession>A0ABS0CWZ6</accession>
<dbReference type="Pfam" id="PF00296">
    <property type="entry name" value="Bac_luciferase"/>
    <property type="match status" value="1"/>
</dbReference>
<dbReference type="InterPro" id="IPR011251">
    <property type="entry name" value="Luciferase-like_dom"/>
</dbReference>
<dbReference type="EMBL" id="JADLQX010000023">
    <property type="protein sequence ID" value="MBF6301122.1"/>
    <property type="molecule type" value="Genomic_DNA"/>
</dbReference>
<comment type="caution">
    <text evidence="6">The sequence shown here is derived from an EMBL/GenBank/DDBJ whole genome shotgun (WGS) entry which is preliminary data.</text>
</comment>
<organism evidence="6 7">
    <name type="scientific">Nocardia amamiensis</name>
    <dbReference type="NCBI Taxonomy" id="404578"/>
    <lineage>
        <taxon>Bacteria</taxon>
        <taxon>Bacillati</taxon>
        <taxon>Actinomycetota</taxon>
        <taxon>Actinomycetes</taxon>
        <taxon>Mycobacteriales</taxon>
        <taxon>Nocardiaceae</taxon>
        <taxon>Nocardia</taxon>
    </lineage>
</organism>
<evidence type="ECO:0000256" key="1">
    <source>
        <dbReference type="ARBA" id="ARBA00022630"/>
    </source>
</evidence>
<dbReference type="InterPro" id="IPR050172">
    <property type="entry name" value="SsuD_RutA_monooxygenase"/>
</dbReference>
<keyword evidence="2" id="KW-0288">FMN</keyword>
<evidence type="ECO:0000256" key="2">
    <source>
        <dbReference type="ARBA" id="ARBA00022643"/>
    </source>
</evidence>
<dbReference type="InterPro" id="IPR036661">
    <property type="entry name" value="Luciferase-like_sf"/>
</dbReference>
<proteinExistence type="predicted"/>
<evidence type="ECO:0000259" key="5">
    <source>
        <dbReference type="Pfam" id="PF00296"/>
    </source>
</evidence>
<evidence type="ECO:0000313" key="6">
    <source>
        <dbReference type="EMBL" id="MBF6301122.1"/>
    </source>
</evidence>
<dbReference type="Proteomes" id="UP000702209">
    <property type="component" value="Unassembled WGS sequence"/>
</dbReference>
<protein>
    <submittedName>
        <fullName evidence="6">LLM class flavin-dependent oxidoreductase</fullName>
    </submittedName>
</protein>
<dbReference type="SUPFAM" id="SSF51679">
    <property type="entry name" value="Bacterial luciferase-like"/>
    <property type="match status" value="1"/>
</dbReference>
<name>A0ABS0CWZ6_9NOCA</name>
<keyword evidence="3" id="KW-0560">Oxidoreductase</keyword>
<evidence type="ECO:0000256" key="4">
    <source>
        <dbReference type="ARBA" id="ARBA00023033"/>
    </source>
</evidence>
<dbReference type="PANTHER" id="PTHR42847">
    <property type="entry name" value="ALKANESULFONATE MONOOXYGENASE"/>
    <property type="match status" value="1"/>
</dbReference>